<sequence>MNEHPLEHQIPALVDICKMMNVVQRNVDSIPLVDGGGDDDCSSSSSSVAIATPLLAGAIDLMLQVDNEPTLSSVPM</sequence>
<reference evidence="1 2" key="1">
    <citation type="journal article" date="2011" name="PLoS Pathog.">
        <title>Endophytic Life Strategies Decoded by Genome and Transcriptome Analyses of the Mutualistic Root Symbiont Piriformospora indica.</title>
        <authorList>
            <person name="Zuccaro A."/>
            <person name="Lahrmann U."/>
            <person name="Guldener U."/>
            <person name="Langen G."/>
            <person name="Pfiffi S."/>
            <person name="Biedenkopf D."/>
            <person name="Wong P."/>
            <person name="Samans B."/>
            <person name="Grimm C."/>
            <person name="Basiewicz M."/>
            <person name="Murat C."/>
            <person name="Martin F."/>
            <person name="Kogel K.H."/>
        </authorList>
    </citation>
    <scope>NUCLEOTIDE SEQUENCE [LARGE SCALE GENOMIC DNA]</scope>
    <source>
        <strain evidence="1 2">DSM 11827</strain>
    </source>
</reference>
<organism evidence="1 2">
    <name type="scientific">Serendipita indica (strain DSM 11827)</name>
    <name type="common">Root endophyte fungus</name>
    <name type="synonym">Piriformospora indica</name>
    <dbReference type="NCBI Taxonomy" id="1109443"/>
    <lineage>
        <taxon>Eukaryota</taxon>
        <taxon>Fungi</taxon>
        <taxon>Dikarya</taxon>
        <taxon>Basidiomycota</taxon>
        <taxon>Agaricomycotina</taxon>
        <taxon>Agaricomycetes</taxon>
        <taxon>Sebacinales</taxon>
        <taxon>Serendipitaceae</taxon>
        <taxon>Serendipita</taxon>
    </lineage>
</organism>
<protein>
    <submittedName>
        <fullName evidence="1">Uncharacterized protein</fullName>
    </submittedName>
</protein>
<proteinExistence type="predicted"/>
<feature type="non-terminal residue" evidence="1">
    <location>
        <position position="76"/>
    </location>
</feature>
<dbReference type="InParanoid" id="G4U0C7"/>
<evidence type="ECO:0000313" key="1">
    <source>
        <dbReference type="EMBL" id="CCA77020.1"/>
    </source>
</evidence>
<dbReference type="Proteomes" id="UP000007148">
    <property type="component" value="Unassembled WGS sequence"/>
</dbReference>
<dbReference type="EMBL" id="CAFZ01001194">
    <property type="protein sequence ID" value="CCA77020.1"/>
    <property type="molecule type" value="Genomic_DNA"/>
</dbReference>
<accession>G4U0C7</accession>
<keyword evidence="2" id="KW-1185">Reference proteome</keyword>
<evidence type="ECO:0000313" key="2">
    <source>
        <dbReference type="Proteomes" id="UP000007148"/>
    </source>
</evidence>
<name>G4U0C7_SERID</name>
<dbReference type="AlphaFoldDB" id="G4U0C7"/>
<comment type="caution">
    <text evidence="1">The sequence shown here is derived from an EMBL/GenBank/DDBJ whole genome shotgun (WGS) entry which is preliminary data.</text>
</comment>
<dbReference type="HOGENOM" id="CLU_2661305_0_0_1"/>
<gene>
    <name evidence="1" type="ORF">PIIN_11005</name>
</gene>